<sequence>MAKLEDMEEKQGIEDKEDVVEEGVHNYSTEEYYVAPTDPKVLQKLEWFQDQKLALMMHWGVYSQLGIVESWALSDADAEWSRNCIDWEVTGEEFKKQYFDLNKTFNPIRFQPEKWAEIAQEAGMKYFIFTTKHHDGFCMWDTKYSDYKITNEDCPFHTHRYADVCAHLFEAFRKKGIGIATYFSKADWHIDSYWNTKFEKGSYQNRGPSYNPSEYPEEWERFVQFTGNQIMELGTKYGKIDIMWFDAGWVCKQNNQDIRLGEVIDKIRKFQPGMLCADRTVGGAYENYVTPEQCVPDKPLNIPWESNITLGNSFAYSYEDDYKDPREIVNLLIDIVAKGGNLAINVAPQPDGRLPQKAICSLKGLGKWLKIYGDAIYGTRACKPYKKDGIAFTKKDDVVYAIQGFSDETDSVAKEVFIPYEGNVKEIRCFKTNKALEYNKKENGYMIHLPEYESDEAPYARVFSLI</sequence>
<keyword evidence="4" id="KW-0732">Signal</keyword>
<dbReference type="PIRSF" id="PIRSF001092">
    <property type="entry name" value="Alpha-L-fucosidase"/>
    <property type="match status" value="1"/>
</dbReference>
<dbReference type="InterPro" id="IPR016286">
    <property type="entry name" value="FUC_metazoa-typ"/>
</dbReference>
<gene>
    <name evidence="8" type="ORF">SH1V18_01860</name>
</gene>
<evidence type="ECO:0000256" key="6">
    <source>
        <dbReference type="ARBA" id="ARBA00023295"/>
    </source>
</evidence>
<keyword evidence="9" id="KW-1185">Reference proteome</keyword>
<evidence type="ECO:0000256" key="1">
    <source>
        <dbReference type="ARBA" id="ARBA00004071"/>
    </source>
</evidence>
<dbReference type="GO" id="GO:0004560">
    <property type="term" value="F:alpha-L-fucosidase activity"/>
    <property type="evidence" value="ECO:0007669"/>
    <property type="project" value="InterPro"/>
</dbReference>
<reference evidence="8" key="1">
    <citation type="submission" date="2022-06" db="EMBL/GenBank/DDBJ databases">
        <title>Vallitalea longa sp. nov., an anaerobic bacterium isolated from marine sediment.</title>
        <authorList>
            <person name="Hirano S."/>
            <person name="Terahara T."/>
            <person name="Mori K."/>
            <person name="Hamada M."/>
            <person name="Matsumoto R."/>
            <person name="Kobayashi T."/>
        </authorList>
    </citation>
    <scope>NUCLEOTIDE SEQUENCE</scope>
    <source>
        <strain evidence="8">SH18-1</strain>
    </source>
</reference>
<dbReference type="GO" id="GO:0016139">
    <property type="term" value="P:glycoside catabolic process"/>
    <property type="evidence" value="ECO:0007669"/>
    <property type="project" value="TreeGrafter"/>
</dbReference>
<dbReference type="PANTHER" id="PTHR10030:SF37">
    <property type="entry name" value="ALPHA-L-FUCOSIDASE-RELATED"/>
    <property type="match status" value="1"/>
</dbReference>
<evidence type="ECO:0000259" key="7">
    <source>
        <dbReference type="Pfam" id="PF01120"/>
    </source>
</evidence>
<dbReference type="InterPro" id="IPR017853">
    <property type="entry name" value="GH"/>
</dbReference>
<keyword evidence="5" id="KW-0378">Hydrolase</keyword>
<dbReference type="PRINTS" id="PR00741">
    <property type="entry name" value="GLHYDRLASE29"/>
</dbReference>
<dbReference type="Proteomes" id="UP001144256">
    <property type="component" value="Unassembled WGS sequence"/>
</dbReference>
<dbReference type="AlphaFoldDB" id="A0A9W6DCY8"/>
<comment type="similarity">
    <text evidence="2">Belongs to the glycosyl hydrolase 29 family.</text>
</comment>
<dbReference type="EC" id="3.2.1.51" evidence="3"/>
<dbReference type="Pfam" id="PF01120">
    <property type="entry name" value="Alpha_L_fucos"/>
    <property type="match status" value="1"/>
</dbReference>
<feature type="domain" description="Glycoside hydrolase family 29 N-terminal" evidence="7">
    <location>
        <begin position="30"/>
        <end position="374"/>
    </location>
</feature>
<evidence type="ECO:0000256" key="4">
    <source>
        <dbReference type="ARBA" id="ARBA00022729"/>
    </source>
</evidence>
<dbReference type="Gene3D" id="2.60.40.1180">
    <property type="entry name" value="Golgi alpha-mannosidase II"/>
    <property type="match status" value="1"/>
</dbReference>
<comment type="function">
    <text evidence="1">Alpha-L-fucosidase is responsible for hydrolyzing the alpha-1,6-linked fucose joined to the reducing-end N-acetylglucosamine of the carbohydrate moieties of glycoproteins.</text>
</comment>
<comment type="caution">
    <text evidence="8">The sequence shown here is derived from an EMBL/GenBank/DDBJ whole genome shotgun (WGS) entry which is preliminary data.</text>
</comment>
<keyword evidence="6" id="KW-0326">Glycosidase</keyword>
<dbReference type="GO" id="GO:0006004">
    <property type="term" value="P:fucose metabolic process"/>
    <property type="evidence" value="ECO:0007669"/>
    <property type="project" value="InterPro"/>
</dbReference>
<evidence type="ECO:0000256" key="3">
    <source>
        <dbReference type="ARBA" id="ARBA00012662"/>
    </source>
</evidence>
<dbReference type="SUPFAM" id="SSF51445">
    <property type="entry name" value="(Trans)glycosidases"/>
    <property type="match status" value="1"/>
</dbReference>
<dbReference type="InterPro" id="IPR000933">
    <property type="entry name" value="Glyco_hydro_29"/>
</dbReference>
<evidence type="ECO:0000256" key="5">
    <source>
        <dbReference type="ARBA" id="ARBA00022801"/>
    </source>
</evidence>
<dbReference type="PANTHER" id="PTHR10030">
    <property type="entry name" value="ALPHA-L-FUCOSIDASE"/>
    <property type="match status" value="1"/>
</dbReference>
<dbReference type="SMART" id="SM00812">
    <property type="entry name" value="Alpha_L_fucos"/>
    <property type="match status" value="1"/>
</dbReference>
<accession>A0A9W6DCY8</accession>
<evidence type="ECO:0000313" key="9">
    <source>
        <dbReference type="Proteomes" id="UP001144256"/>
    </source>
</evidence>
<dbReference type="InterPro" id="IPR013780">
    <property type="entry name" value="Glyco_hydro_b"/>
</dbReference>
<name>A0A9W6DCY8_9FIRM</name>
<dbReference type="Gene3D" id="3.20.20.80">
    <property type="entry name" value="Glycosidases"/>
    <property type="match status" value="1"/>
</dbReference>
<dbReference type="RefSeq" id="WP_281811269.1">
    <property type="nucleotide sequence ID" value="NZ_BRLB01000001.1"/>
</dbReference>
<dbReference type="GO" id="GO:0005764">
    <property type="term" value="C:lysosome"/>
    <property type="evidence" value="ECO:0007669"/>
    <property type="project" value="TreeGrafter"/>
</dbReference>
<dbReference type="EMBL" id="BRLB01000001">
    <property type="protein sequence ID" value="GKX27706.1"/>
    <property type="molecule type" value="Genomic_DNA"/>
</dbReference>
<organism evidence="8 9">
    <name type="scientific">Vallitalea longa</name>
    <dbReference type="NCBI Taxonomy" id="2936439"/>
    <lineage>
        <taxon>Bacteria</taxon>
        <taxon>Bacillati</taxon>
        <taxon>Bacillota</taxon>
        <taxon>Clostridia</taxon>
        <taxon>Lachnospirales</taxon>
        <taxon>Vallitaleaceae</taxon>
        <taxon>Vallitalea</taxon>
    </lineage>
</organism>
<evidence type="ECO:0000256" key="2">
    <source>
        <dbReference type="ARBA" id="ARBA00007951"/>
    </source>
</evidence>
<protein>
    <recommendedName>
        <fullName evidence="3">alpha-L-fucosidase</fullName>
        <ecNumber evidence="3">3.2.1.51</ecNumber>
    </recommendedName>
</protein>
<proteinExistence type="inferred from homology"/>
<dbReference type="InterPro" id="IPR057739">
    <property type="entry name" value="Glyco_hydro_29_N"/>
</dbReference>
<evidence type="ECO:0000313" key="8">
    <source>
        <dbReference type="EMBL" id="GKX27706.1"/>
    </source>
</evidence>